<dbReference type="HAMAP" id="MF_01454">
    <property type="entry name" value="GTPase_Obg"/>
    <property type="match status" value="1"/>
</dbReference>
<dbReference type="Gene3D" id="2.70.210.12">
    <property type="entry name" value="GTP1/OBG domain"/>
    <property type="match status" value="1"/>
</dbReference>
<accession>A0A937R5H3</accession>
<feature type="domain" description="OCT" evidence="12">
    <location>
        <begin position="350"/>
        <end position="427"/>
    </location>
</feature>
<keyword evidence="3 9" id="KW-0963">Cytoplasm</keyword>
<dbReference type="EC" id="3.6.5.-" evidence="9"/>
<dbReference type="SUPFAM" id="SSF52540">
    <property type="entry name" value="P-loop containing nucleoside triphosphate hydrolases"/>
    <property type="match status" value="1"/>
</dbReference>
<evidence type="ECO:0000256" key="7">
    <source>
        <dbReference type="ARBA" id="ARBA00022842"/>
    </source>
</evidence>
<comment type="subcellular location">
    <subcellularLocation>
        <location evidence="9">Cytoplasm</location>
    </subcellularLocation>
</comment>
<proteinExistence type="inferred from homology"/>
<evidence type="ECO:0000259" key="12">
    <source>
        <dbReference type="PROSITE" id="PS51881"/>
    </source>
</evidence>
<feature type="region of interest" description="Disordered" evidence="10">
    <location>
        <begin position="532"/>
        <end position="600"/>
    </location>
</feature>
<dbReference type="InterPro" id="IPR027417">
    <property type="entry name" value="P-loop_NTPase"/>
</dbReference>
<dbReference type="CDD" id="cd01898">
    <property type="entry name" value="Obg"/>
    <property type="match status" value="1"/>
</dbReference>
<dbReference type="Gene3D" id="3.30.300.350">
    <property type="entry name" value="GTP-binding protein OBG, C-terminal domain"/>
    <property type="match status" value="1"/>
</dbReference>
<dbReference type="GO" id="GO:0042254">
    <property type="term" value="P:ribosome biogenesis"/>
    <property type="evidence" value="ECO:0007669"/>
    <property type="project" value="UniProtKB-UniRule"/>
</dbReference>
<comment type="cofactor">
    <cofactor evidence="1 9">
        <name>Mg(2+)</name>
        <dbReference type="ChEBI" id="CHEBI:18420"/>
    </cofactor>
</comment>
<organism evidence="14 15">
    <name type="scientific">Frankia nepalensis</name>
    <dbReference type="NCBI Taxonomy" id="1836974"/>
    <lineage>
        <taxon>Bacteria</taxon>
        <taxon>Bacillati</taxon>
        <taxon>Actinomycetota</taxon>
        <taxon>Actinomycetes</taxon>
        <taxon>Frankiales</taxon>
        <taxon>Frankiaceae</taxon>
        <taxon>Frankia</taxon>
    </lineage>
</organism>
<gene>
    <name evidence="14" type="primary">obgE</name>
    <name evidence="9" type="synonym">obg</name>
    <name evidence="14" type="ORF">I7412_00055</name>
</gene>
<feature type="binding site" evidence="9">
    <location>
        <begin position="284"/>
        <end position="287"/>
    </location>
    <ligand>
        <name>GTP</name>
        <dbReference type="ChEBI" id="CHEBI:37565"/>
    </ligand>
</feature>
<feature type="compositionally biased region" description="Acidic residues" evidence="10">
    <location>
        <begin position="543"/>
        <end position="564"/>
    </location>
</feature>
<comment type="caution">
    <text evidence="14">The sequence shown here is derived from an EMBL/GenBank/DDBJ whole genome shotgun (WGS) entry which is preliminary data.</text>
</comment>
<dbReference type="SUPFAM" id="SSF82051">
    <property type="entry name" value="Obg GTP-binding protein N-terminal domain"/>
    <property type="match status" value="1"/>
</dbReference>
<keyword evidence="4 9" id="KW-0479">Metal-binding</keyword>
<protein>
    <recommendedName>
        <fullName evidence="9">GTPase Obg</fullName>
        <ecNumber evidence="9">3.6.5.-</ecNumber>
    </recommendedName>
    <alternativeName>
        <fullName evidence="9">GTP-binding protein Obg</fullName>
    </alternativeName>
</protein>
<dbReference type="InterPro" id="IPR014100">
    <property type="entry name" value="GTP-bd_Obg/CgtA"/>
</dbReference>
<dbReference type="PROSITE" id="PS51710">
    <property type="entry name" value="G_OBG"/>
    <property type="match status" value="1"/>
</dbReference>
<dbReference type="FunFam" id="2.70.210.12:FF:000001">
    <property type="entry name" value="GTPase Obg"/>
    <property type="match status" value="1"/>
</dbReference>
<dbReference type="PROSITE" id="PS51881">
    <property type="entry name" value="OCT"/>
    <property type="match status" value="1"/>
</dbReference>
<feature type="domain" description="Obg" evidence="13">
    <location>
        <begin position="2"/>
        <end position="159"/>
    </location>
</feature>
<keyword evidence="5 9" id="KW-0547">Nucleotide-binding</keyword>
<dbReference type="Pfam" id="PF01018">
    <property type="entry name" value="GTP1_OBG"/>
    <property type="match status" value="1"/>
</dbReference>
<evidence type="ECO:0000256" key="1">
    <source>
        <dbReference type="ARBA" id="ARBA00001946"/>
    </source>
</evidence>
<comment type="similarity">
    <text evidence="2 9">Belongs to the TRAFAC class OBG-HflX-like GTPase superfamily. OBG GTPase family.</text>
</comment>
<feature type="binding site" evidence="9">
    <location>
        <begin position="191"/>
        <end position="195"/>
    </location>
    <ligand>
        <name>GTP</name>
        <dbReference type="ChEBI" id="CHEBI:37565"/>
    </ligand>
</feature>
<sequence length="600" mass="62867">MPTFVDRVVLHAAAGDGGHGCASIHREKYKPLGGPDGGNGGRGGDITLIVDSGVTTLLDFHFHPHRRATSGRPGQGSNKNGADGEDLVLPVPDGTVVLTQDGEEIVDLVGAGTSFVLAHGGRGGRGNAALASARRKAPGFAELGEPGESLDAVLELKSVADVALVGYPSAGKSSLVSVLSAAKPKIADYPFTTLVPNLGVARAGDLPPYTVADVPGLIPGASQGRGLGLEFLRHIERCSVIVHVLDCATLEPDRDPLSDLDVIERELAAYSENLADRPRVVVLNKIDVPDGRDLADLVTPDLRERGLEVFPVSTATREGTRALSLFLAGTVAEHRRASPVASATRIVLRPRAVDEPDFAVRAVGDGFVVTGAKPLRWIRQTDFTNDEAIGYLADRLARLGVEEQLARLGAEPGAEVTIGDVTFDWEPTLSGRGALAQYATQRADESTGGVATVGGSGVTRAREGVLGPRGSDDRLSGSVRLTRGERLTRRARRLAELDAPDAADGAFEAAQDGVLVDEDGVVTRADRRDAGWDEAVWGGEDNDHWDDDAGDEDAGDEDAGDEDGPVVVWAGREDDGTAASSGDDGNDEERTGGRRAGDEE</sequence>
<dbReference type="InterPro" id="IPR031167">
    <property type="entry name" value="G_OBG"/>
</dbReference>
<dbReference type="GO" id="GO:0000287">
    <property type="term" value="F:magnesium ion binding"/>
    <property type="evidence" value="ECO:0007669"/>
    <property type="project" value="InterPro"/>
</dbReference>
<evidence type="ECO:0000259" key="11">
    <source>
        <dbReference type="PROSITE" id="PS51710"/>
    </source>
</evidence>
<dbReference type="AlphaFoldDB" id="A0A937R5H3"/>
<evidence type="ECO:0000256" key="9">
    <source>
        <dbReference type="HAMAP-Rule" id="MF_01454"/>
    </source>
</evidence>
<dbReference type="NCBIfam" id="NF008956">
    <property type="entry name" value="PRK12299.1"/>
    <property type="match status" value="1"/>
</dbReference>
<evidence type="ECO:0000313" key="15">
    <source>
        <dbReference type="Proteomes" id="UP000604475"/>
    </source>
</evidence>
<dbReference type="Pfam" id="PF01926">
    <property type="entry name" value="MMR_HSR1"/>
    <property type="match status" value="1"/>
</dbReference>
<dbReference type="InterPro" id="IPR006074">
    <property type="entry name" value="GTP1-OBG_CS"/>
</dbReference>
<keyword evidence="15" id="KW-1185">Reference proteome</keyword>
<evidence type="ECO:0000256" key="6">
    <source>
        <dbReference type="ARBA" id="ARBA00022801"/>
    </source>
</evidence>
<dbReference type="SUPFAM" id="SSF102741">
    <property type="entry name" value="Obg GTP-binding protein C-terminal domain"/>
    <property type="match status" value="1"/>
</dbReference>
<dbReference type="InterPro" id="IPR015349">
    <property type="entry name" value="OCT_dom"/>
</dbReference>
<dbReference type="PANTHER" id="PTHR11702">
    <property type="entry name" value="DEVELOPMENTALLY REGULATED GTP-BINDING PROTEIN-RELATED"/>
    <property type="match status" value="1"/>
</dbReference>
<dbReference type="GO" id="GO:0005737">
    <property type="term" value="C:cytoplasm"/>
    <property type="evidence" value="ECO:0007669"/>
    <property type="project" value="UniProtKB-SubCell"/>
</dbReference>
<dbReference type="GO" id="GO:0003924">
    <property type="term" value="F:GTPase activity"/>
    <property type="evidence" value="ECO:0007669"/>
    <property type="project" value="UniProtKB-UniRule"/>
</dbReference>
<dbReference type="PROSITE" id="PS51883">
    <property type="entry name" value="OBG"/>
    <property type="match status" value="1"/>
</dbReference>
<evidence type="ECO:0000313" key="14">
    <source>
        <dbReference type="EMBL" id="MBL7625596.1"/>
    </source>
</evidence>
<dbReference type="InterPro" id="IPR036726">
    <property type="entry name" value="GTP1_OBG_dom_sf"/>
</dbReference>
<dbReference type="GO" id="GO:0005525">
    <property type="term" value="F:GTP binding"/>
    <property type="evidence" value="ECO:0007669"/>
    <property type="project" value="UniProtKB-UniRule"/>
</dbReference>
<feature type="binding site" evidence="9">
    <location>
        <position position="173"/>
    </location>
    <ligand>
        <name>Mg(2+)</name>
        <dbReference type="ChEBI" id="CHEBI:18420"/>
    </ligand>
</feature>
<evidence type="ECO:0000256" key="2">
    <source>
        <dbReference type="ARBA" id="ARBA00007699"/>
    </source>
</evidence>
<feature type="binding site" evidence="9">
    <location>
        <begin position="166"/>
        <end position="173"/>
    </location>
    <ligand>
        <name>GTP</name>
        <dbReference type="ChEBI" id="CHEBI:37565"/>
    </ligand>
</feature>
<feature type="compositionally biased region" description="Basic and acidic residues" evidence="10">
    <location>
        <begin position="588"/>
        <end position="600"/>
    </location>
</feature>
<evidence type="ECO:0000256" key="10">
    <source>
        <dbReference type="SAM" id="MobiDB-lite"/>
    </source>
</evidence>
<keyword evidence="6 9" id="KW-0378">Hydrolase</keyword>
<feature type="binding site" evidence="9">
    <location>
        <begin position="213"/>
        <end position="216"/>
    </location>
    <ligand>
        <name>GTP</name>
        <dbReference type="ChEBI" id="CHEBI:37565"/>
    </ligand>
</feature>
<dbReference type="PROSITE" id="PS00905">
    <property type="entry name" value="GTP1_OBG"/>
    <property type="match status" value="1"/>
</dbReference>
<reference evidence="14" key="1">
    <citation type="submission" date="2020-12" db="EMBL/GenBank/DDBJ databases">
        <title>Genomic characterization of non-nitrogen-fixing Frankia strains.</title>
        <authorList>
            <person name="Carlos-Shanley C."/>
            <person name="Guerra T."/>
            <person name="Hahn D."/>
        </authorList>
    </citation>
    <scope>NUCLEOTIDE SEQUENCE</scope>
    <source>
        <strain evidence="14">CN6</strain>
    </source>
</reference>
<dbReference type="InterPro" id="IPR006073">
    <property type="entry name" value="GTP-bd"/>
</dbReference>
<feature type="binding site" evidence="9">
    <location>
        <position position="193"/>
    </location>
    <ligand>
        <name>Mg(2+)</name>
        <dbReference type="ChEBI" id="CHEBI:18420"/>
    </ligand>
</feature>
<dbReference type="InterPro" id="IPR045086">
    <property type="entry name" value="OBG_GTPase"/>
</dbReference>
<comment type="subunit">
    <text evidence="9">Monomer.</text>
</comment>
<dbReference type="PRINTS" id="PR00326">
    <property type="entry name" value="GTP1OBG"/>
</dbReference>
<keyword evidence="8 9" id="KW-0342">GTP-binding</keyword>
<dbReference type="Proteomes" id="UP000604475">
    <property type="component" value="Unassembled WGS sequence"/>
</dbReference>
<dbReference type="Pfam" id="PF09269">
    <property type="entry name" value="DUF1967"/>
    <property type="match status" value="1"/>
</dbReference>
<evidence type="ECO:0000256" key="8">
    <source>
        <dbReference type="ARBA" id="ARBA00023134"/>
    </source>
</evidence>
<comment type="function">
    <text evidence="9">An essential GTPase which binds GTP, GDP and possibly (p)ppGpp with moderate affinity, with high nucleotide exchange rates and a fairly low GTP hydrolysis rate. Plays a role in control of the cell cycle, stress response, ribosome biogenesis and in those bacteria that undergo differentiation, in morphogenesis control.</text>
</comment>
<dbReference type="NCBIfam" id="TIGR02729">
    <property type="entry name" value="Obg_CgtA"/>
    <property type="match status" value="1"/>
</dbReference>
<dbReference type="InterPro" id="IPR036346">
    <property type="entry name" value="GTP-bd_prot_GTP1/OBG_C_sf"/>
</dbReference>
<dbReference type="NCBIfam" id="NF008954">
    <property type="entry name" value="PRK12296.1"/>
    <property type="match status" value="1"/>
</dbReference>
<dbReference type="InterPro" id="IPR006169">
    <property type="entry name" value="GTP1_OBG_dom"/>
</dbReference>
<dbReference type="Gene3D" id="3.40.50.300">
    <property type="entry name" value="P-loop containing nucleotide triphosphate hydrolases"/>
    <property type="match status" value="1"/>
</dbReference>
<feature type="domain" description="OBG-type G" evidence="11">
    <location>
        <begin position="160"/>
        <end position="332"/>
    </location>
</feature>
<dbReference type="NCBIfam" id="NF008955">
    <property type="entry name" value="PRK12297.1"/>
    <property type="match status" value="1"/>
</dbReference>
<keyword evidence="7 9" id="KW-0460">Magnesium</keyword>
<feature type="region of interest" description="Disordered" evidence="10">
    <location>
        <begin position="447"/>
        <end position="477"/>
    </location>
</feature>
<evidence type="ECO:0000256" key="3">
    <source>
        <dbReference type="ARBA" id="ARBA00022490"/>
    </source>
</evidence>
<feature type="binding site" evidence="9">
    <location>
        <begin position="313"/>
        <end position="315"/>
    </location>
    <ligand>
        <name>GTP</name>
        <dbReference type="ChEBI" id="CHEBI:37565"/>
    </ligand>
</feature>
<evidence type="ECO:0000259" key="13">
    <source>
        <dbReference type="PROSITE" id="PS51883"/>
    </source>
</evidence>
<feature type="region of interest" description="Disordered" evidence="10">
    <location>
        <begin position="65"/>
        <end position="86"/>
    </location>
</feature>
<dbReference type="EMBL" id="JAEACQ010000002">
    <property type="protein sequence ID" value="MBL7625596.1"/>
    <property type="molecule type" value="Genomic_DNA"/>
</dbReference>
<evidence type="ECO:0000256" key="4">
    <source>
        <dbReference type="ARBA" id="ARBA00022723"/>
    </source>
</evidence>
<dbReference type="RefSeq" id="WP_203007426.1">
    <property type="nucleotide sequence ID" value="NZ_JADWYU010000107.1"/>
</dbReference>
<evidence type="ECO:0000256" key="5">
    <source>
        <dbReference type="ARBA" id="ARBA00022741"/>
    </source>
</evidence>
<dbReference type="PANTHER" id="PTHR11702:SF31">
    <property type="entry name" value="MITOCHONDRIAL RIBOSOME-ASSOCIATED GTPASE 2"/>
    <property type="match status" value="1"/>
</dbReference>
<dbReference type="NCBIfam" id="TIGR03595">
    <property type="entry name" value="Obg_CgtA_exten"/>
    <property type="match status" value="1"/>
</dbReference>
<name>A0A937R5H3_9ACTN</name>